<feature type="region of interest" description="Disordered" evidence="1">
    <location>
        <begin position="200"/>
        <end position="221"/>
    </location>
</feature>
<keyword evidence="4" id="KW-1185">Reference proteome</keyword>
<sequence>MDNLVKKVKLQWGNPLYSVLGIMIVAFGLQGCEKLYDLPEEQEFLSPNINYPSQIFEPIIGRTSELGAPNTDNSTKPLKFEIVNARYGDGRPVTDIFQLRPTYVWTGEYTGIETSLEEIEAKRKIEERPLFEVQESGKFVLWGASTNELITPRPADSSNLVQDRRYFDLKITNVGGERIIRDFQLIPWRELPYEPNNDINRYTGGVAPDPKDPRNPNKRDYIRPSLTNVIGAESNRNLVTNDDQKDVVVYIRPFEGGNGHNLRFSFWAPDSTAINPAKFNETRWNDLVHGFNRVNTTEYVQYDVAYPIPLTTVATKYTTGGSAKLEFAYSRLGFNNIRTTAYIGLNFKIFREGDWEIIFHFRRELPKFEDE</sequence>
<comment type="caution">
    <text evidence="3">The sequence shown here is derived from an EMBL/GenBank/DDBJ whole genome shotgun (WGS) entry which is preliminary data.</text>
</comment>
<evidence type="ECO:0000313" key="3">
    <source>
        <dbReference type="EMBL" id="MFC0318466.1"/>
    </source>
</evidence>
<gene>
    <name evidence="3" type="ORF">ACFFI0_09105</name>
</gene>
<dbReference type="InterPro" id="IPR032173">
    <property type="entry name" value="DUF5007"/>
</dbReference>
<dbReference type="Pfam" id="PF16398">
    <property type="entry name" value="DUF5007"/>
    <property type="match status" value="1"/>
</dbReference>
<keyword evidence="2" id="KW-1133">Transmembrane helix</keyword>
<dbReference type="RefSeq" id="WP_130857663.1">
    <property type="nucleotide sequence ID" value="NZ_JBHLWO010000002.1"/>
</dbReference>
<dbReference type="EMBL" id="JBHLWO010000002">
    <property type="protein sequence ID" value="MFC0318466.1"/>
    <property type="molecule type" value="Genomic_DNA"/>
</dbReference>
<protein>
    <submittedName>
        <fullName evidence="3">DUF5007 domain-containing protein</fullName>
    </submittedName>
</protein>
<evidence type="ECO:0000313" key="4">
    <source>
        <dbReference type="Proteomes" id="UP001589774"/>
    </source>
</evidence>
<accession>A0ABV6HHW1</accession>
<organism evidence="3 4">
    <name type="scientific">Olivibacter oleidegradans</name>
    <dbReference type="NCBI Taxonomy" id="760123"/>
    <lineage>
        <taxon>Bacteria</taxon>
        <taxon>Pseudomonadati</taxon>
        <taxon>Bacteroidota</taxon>
        <taxon>Sphingobacteriia</taxon>
        <taxon>Sphingobacteriales</taxon>
        <taxon>Sphingobacteriaceae</taxon>
        <taxon>Olivibacter</taxon>
    </lineage>
</organism>
<evidence type="ECO:0000256" key="1">
    <source>
        <dbReference type="SAM" id="MobiDB-lite"/>
    </source>
</evidence>
<dbReference type="Proteomes" id="UP001589774">
    <property type="component" value="Unassembled WGS sequence"/>
</dbReference>
<feature type="compositionally biased region" description="Basic and acidic residues" evidence="1">
    <location>
        <begin position="209"/>
        <end position="221"/>
    </location>
</feature>
<keyword evidence="2" id="KW-0472">Membrane</keyword>
<reference evidence="3 4" key="1">
    <citation type="submission" date="2024-09" db="EMBL/GenBank/DDBJ databases">
        <authorList>
            <person name="Sun Q."/>
            <person name="Mori K."/>
        </authorList>
    </citation>
    <scope>NUCLEOTIDE SEQUENCE [LARGE SCALE GENOMIC DNA]</scope>
    <source>
        <strain evidence="3 4">CCM 7765</strain>
    </source>
</reference>
<feature type="transmembrane region" description="Helical" evidence="2">
    <location>
        <begin position="12"/>
        <end position="29"/>
    </location>
</feature>
<evidence type="ECO:0000256" key="2">
    <source>
        <dbReference type="SAM" id="Phobius"/>
    </source>
</evidence>
<name>A0ABV6HHW1_9SPHI</name>
<keyword evidence="2" id="KW-0812">Transmembrane</keyword>
<dbReference type="PROSITE" id="PS51257">
    <property type="entry name" value="PROKAR_LIPOPROTEIN"/>
    <property type="match status" value="1"/>
</dbReference>
<proteinExistence type="predicted"/>